<comment type="caution">
    <text evidence="5">The sequence shown here is derived from an EMBL/GenBank/DDBJ whole genome shotgun (WGS) entry which is preliminary data.</text>
</comment>
<name>A0A8K0T5R0_9PEZI</name>
<feature type="compositionally biased region" description="Low complexity" evidence="3">
    <location>
        <begin position="98"/>
        <end position="117"/>
    </location>
</feature>
<dbReference type="GO" id="GO:0003677">
    <property type="term" value="F:DNA binding"/>
    <property type="evidence" value="ECO:0007669"/>
    <property type="project" value="InterPro"/>
</dbReference>
<feature type="compositionally biased region" description="Polar residues" evidence="3">
    <location>
        <begin position="65"/>
        <end position="84"/>
    </location>
</feature>
<accession>A0A8K0T5R0</accession>
<dbReference type="InterPro" id="IPR001138">
    <property type="entry name" value="Zn2Cys6_DnaBD"/>
</dbReference>
<keyword evidence="2" id="KW-0539">Nucleus</keyword>
<dbReference type="CDD" id="cd00067">
    <property type="entry name" value="GAL4"/>
    <property type="match status" value="1"/>
</dbReference>
<dbReference type="Proteomes" id="UP000813385">
    <property type="component" value="Unassembled WGS sequence"/>
</dbReference>
<sequence>MTDTPARKSAAGTRACDLCRSVKIKCDGDKTSSSETFECSNCRRRGVKCTFKAPVRKRGPRPRSRQQTPSTGGSITHQEQQPGSPSEIETFGDIRPMSLASPVVPPSISAPSPANLASDRHLHPPSSPFVPGPPPPSAAEDVLQTLLQVLPAASGRTAADLSAECIDLYLRHLFPITPLVHEASIRATWARTFEYGRPPLTPEPFVASPATNISRPGDGSDVSRQADWPYQRELALLTAICATVSSLLPADLFSPGHLVASHFLRASRDLLRLHHDQDIERPKAASVIVRYLHSICTHALGNRRVSWYIMGEAIRLALEMRLYDEASLAGLDPAEAQLRRTVYWQLHTGDRSAAILNERPFSLHHLTLDAPLSLRHLSDENTHLLDPRKPWNTPAFVQCINAGFNLSTRLFSCAAAVLLGLRQLEDFTLSPSGAADLVRGQEAAMIDAVLDFRRVLDDMPPWLERPWLAELGDDRDSADRQRDALWAQHVNLKLTFHCLRLILLQRAAATGRASLLGFGGDPRLLAMQETDVARDMLACIQAAPFQALQINGEPCVEKIRQAGASLLRISQGGEPHVAERARGDFQVLLNILTRLDSKVSAAMCQDVVMT</sequence>
<reference evidence="5" key="1">
    <citation type="journal article" date="2021" name="Nat. Commun.">
        <title>Genetic determinants of endophytism in the Arabidopsis root mycobiome.</title>
        <authorList>
            <person name="Mesny F."/>
            <person name="Miyauchi S."/>
            <person name="Thiergart T."/>
            <person name="Pickel B."/>
            <person name="Atanasova L."/>
            <person name="Karlsson M."/>
            <person name="Huettel B."/>
            <person name="Barry K.W."/>
            <person name="Haridas S."/>
            <person name="Chen C."/>
            <person name="Bauer D."/>
            <person name="Andreopoulos W."/>
            <person name="Pangilinan J."/>
            <person name="LaButti K."/>
            <person name="Riley R."/>
            <person name="Lipzen A."/>
            <person name="Clum A."/>
            <person name="Drula E."/>
            <person name="Henrissat B."/>
            <person name="Kohler A."/>
            <person name="Grigoriev I.V."/>
            <person name="Martin F.M."/>
            <person name="Hacquard S."/>
        </authorList>
    </citation>
    <scope>NUCLEOTIDE SEQUENCE</scope>
    <source>
        <strain evidence="5">MPI-CAGE-AT-0016</strain>
    </source>
</reference>
<feature type="domain" description="Zn(2)-C6 fungal-type" evidence="4">
    <location>
        <begin position="15"/>
        <end position="51"/>
    </location>
</feature>
<dbReference type="SUPFAM" id="SSF57701">
    <property type="entry name" value="Zn2/Cys6 DNA-binding domain"/>
    <property type="match status" value="1"/>
</dbReference>
<dbReference type="PROSITE" id="PS00463">
    <property type="entry name" value="ZN2_CY6_FUNGAL_1"/>
    <property type="match status" value="1"/>
</dbReference>
<evidence type="ECO:0000313" key="6">
    <source>
        <dbReference type="Proteomes" id="UP000813385"/>
    </source>
</evidence>
<feature type="compositionally biased region" description="Pro residues" evidence="3">
    <location>
        <begin position="125"/>
        <end position="137"/>
    </location>
</feature>
<dbReference type="InterPro" id="IPR007219">
    <property type="entry name" value="XnlR_reg_dom"/>
</dbReference>
<keyword evidence="6" id="KW-1185">Reference proteome</keyword>
<dbReference type="PANTHER" id="PTHR31668">
    <property type="entry name" value="GLUCOSE TRANSPORT TRANSCRIPTION REGULATOR RGT1-RELATED-RELATED"/>
    <property type="match status" value="1"/>
</dbReference>
<dbReference type="InterPro" id="IPR050797">
    <property type="entry name" value="Carb_Metab_Trans_Reg"/>
</dbReference>
<evidence type="ECO:0000256" key="2">
    <source>
        <dbReference type="ARBA" id="ARBA00023242"/>
    </source>
</evidence>
<feature type="compositionally biased region" description="Basic residues" evidence="3">
    <location>
        <begin position="54"/>
        <end position="64"/>
    </location>
</feature>
<evidence type="ECO:0000256" key="3">
    <source>
        <dbReference type="SAM" id="MobiDB-lite"/>
    </source>
</evidence>
<evidence type="ECO:0000256" key="1">
    <source>
        <dbReference type="ARBA" id="ARBA00022723"/>
    </source>
</evidence>
<dbReference type="Pfam" id="PF00172">
    <property type="entry name" value="Zn_clus"/>
    <property type="match status" value="1"/>
</dbReference>
<feature type="region of interest" description="Disordered" evidence="3">
    <location>
        <begin position="50"/>
        <end position="138"/>
    </location>
</feature>
<gene>
    <name evidence="5" type="ORF">B0T11DRAFT_356934</name>
</gene>
<dbReference type="Gene3D" id="4.10.240.10">
    <property type="entry name" value="Zn(2)-C6 fungal-type DNA-binding domain"/>
    <property type="match status" value="1"/>
</dbReference>
<dbReference type="InterPro" id="IPR036864">
    <property type="entry name" value="Zn2-C6_fun-type_DNA-bd_sf"/>
</dbReference>
<dbReference type="SMART" id="SM00906">
    <property type="entry name" value="Fungal_trans"/>
    <property type="match status" value="1"/>
</dbReference>
<evidence type="ECO:0000259" key="4">
    <source>
        <dbReference type="PROSITE" id="PS50048"/>
    </source>
</evidence>
<organism evidence="5 6">
    <name type="scientific">Plectosphaerella cucumerina</name>
    <dbReference type="NCBI Taxonomy" id="40658"/>
    <lineage>
        <taxon>Eukaryota</taxon>
        <taxon>Fungi</taxon>
        <taxon>Dikarya</taxon>
        <taxon>Ascomycota</taxon>
        <taxon>Pezizomycotina</taxon>
        <taxon>Sordariomycetes</taxon>
        <taxon>Hypocreomycetidae</taxon>
        <taxon>Glomerellales</taxon>
        <taxon>Plectosphaerellaceae</taxon>
        <taxon>Plectosphaerella</taxon>
    </lineage>
</organism>
<dbReference type="SMART" id="SM00066">
    <property type="entry name" value="GAL4"/>
    <property type="match status" value="1"/>
</dbReference>
<keyword evidence="1" id="KW-0479">Metal-binding</keyword>
<dbReference type="CDD" id="cd12148">
    <property type="entry name" value="fungal_TF_MHR"/>
    <property type="match status" value="1"/>
</dbReference>
<dbReference type="AlphaFoldDB" id="A0A8K0T5R0"/>
<dbReference type="PROSITE" id="PS50048">
    <property type="entry name" value="ZN2_CY6_FUNGAL_2"/>
    <property type="match status" value="1"/>
</dbReference>
<dbReference type="GO" id="GO:0006351">
    <property type="term" value="P:DNA-templated transcription"/>
    <property type="evidence" value="ECO:0007669"/>
    <property type="project" value="InterPro"/>
</dbReference>
<dbReference type="EMBL" id="JAGPXD010000005">
    <property type="protein sequence ID" value="KAH7353697.1"/>
    <property type="molecule type" value="Genomic_DNA"/>
</dbReference>
<protein>
    <recommendedName>
        <fullName evidence="4">Zn(2)-C6 fungal-type domain-containing protein</fullName>
    </recommendedName>
</protein>
<dbReference type="GO" id="GO:0000981">
    <property type="term" value="F:DNA-binding transcription factor activity, RNA polymerase II-specific"/>
    <property type="evidence" value="ECO:0007669"/>
    <property type="project" value="InterPro"/>
</dbReference>
<proteinExistence type="predicted"/>
<dbReference type="Pfam" id="PF04082">
    <property type="entry name" value="Fungal_trans"/>
    <property type="match status" value="1"/>
</dbReference>
<dbReference type="OrthoDB" id="2283488at2759"/>
<evidence type="ECO:0000313" key="5">
    <source>
        <dbReference type="EMBL" id="KAH7353697.1"/>
    </source>
</evidence>
<dbReference type="GO" id="GO:0008270">
    <property type="term" value="F:zinc ion binding"/>
    <property type="evidence" value="ECO:0007669"/>
    <property type="project" value="InterPro"/>
</dbReference>